<accession>A0ACB8AVW8</accession>
<keyword evidence="2" id="KW-1185">Reference proteome</keyword>
<organism evidence="1 2">
    <name type="scientific">Leucogyrophana mollusca</name>
    <dbReference type="NCBI Taxonomy" id="85980"/>
    <lineage>
        <taxon>Eukaryota</taxon>
        <taxon>Fungi</taxon>
        <taxon>Dikarya</taxon>
        <taxon>Basidiomycota</taxon>
        <taxon>Agaricomycotina</taxon>
        <taxon>Agaricomycetes</taxon>
        <taxon>Agaricomycetidae</taxon>
        <taxon>Boletales</taxon>
        <taxon>Boletales incertae sedis</taxon>
        <taxon>Leucogyrophana</taxon>
    </lineage>
</organism>
<protein>
    <submittedName>
        <fullName evidence="1">Uncharacterized protein</fullName>
    </submittedName>
</protein>
<sequence length="177" mass="19261">MPHALCERILYILFDPSFAMNTLRCPDNLLSIPSVSQPRPTTSQGRPDVSRIYSDVEWYALSPAPASPPQKSASQDPRWVLPLLPNPMPPVSCCLHPTTFEYCPDTLCMYSSIKWPVLGPAPLPPPPPPPPPVFDSAAMNTSSEPSSDAAQECSRESLLRSGGGAARTEEKQCWAEG</sequence>
<dbReference type="Proteomes" id="UP000790709">
    <property type="component" value="Unassembled WGS sequence"/>
</dbReference>
<comment type="caution">
    <text evidence="1">The sequence shown here is derived from an EMBL/GenBank/DDBJ whole genome shotgun (WGS) entry which is preliminary data.</text>
</comment>
<gene>
    <name evidence="1" type="ORF">BV22DRAFT_1052448</name>
</gene>
<name>A0ACB8AVW8_9AGAM</name>
<evidence type="ECO:0000313" key="2">
    <source>
        <dbReference type="Proteomes" id="UP000790709"/>
    </source>
</evidence>
<proteinExistence type="predicted"/>
<dbReference type="EMBL" id="MU267074">
    <property type="protein sequence ID" value="KAH7917412.1"/>
    <property type="molecule type" value="Genomic_DNA"/>
</dbReference>
<evidence type="ECO:0000313" key="1">
    <source>
        <dbReference type="EMBL" id="KAH7917412.1"/>
    </source>
</evidence>
<reference evidence="1" key="1">
    <citation type="journal article" date="2021" name="New Phytol.">
        <title>Evolutionary innovations through gain and loss of genes in the ectomycorrhizal Boletales.</title>
        <authorList>
            <person name="Wu G."/>
            <person name="Miyauchi S."/>
            <person name="Morin E."/>
            <person name="Kuo A."/>
            <person name="Drula E."/>
            <person name="Varga T."/>
            <person name="Kohler A."/>
            <person name="Feng B."/>
            <person name="Cao Y."/>
            <person name="Lipzen A."/>
            <person name="Daum C."/>
            <person name="Hundley H."/>
            <person name="Pangilinan J."/>
            <person name="Johnson J."/>
            <person name="Barry K."/>
            <person name="LaButti K."/>
            <person name="Ng V."/>
            <person name="Ahrendt S."/>
            <person name="Min B."/>
            <person name="Choi I.G."/>
            <person name="Park H."/>
            <person name="Plett J.M."/>
            <person name="Magnuson J."/>
            <person name="Spatafora J.W."/>
            <person name="Nagy L.G."/>
            <person name="Henrissat B."/>
            <person name="Grigoriev I.V."/>
            <person name="Yang Z.L."/>
            <person name="Xu J."/>
            <person name="Martin F.M."/>
        </authorList>
    </citation>
    <scope>NUCLEOTIDE SEQUENCE</scope>
    <source>
        <strain evidence="1">KUC20120723A-06</strain>
    </source>
</reference>